<dbReference type="KEGG" id="jda:BW727_101696"/>
<dbReference type="InterPro" id="IPR015231">
    <property type="entry name" value="DUF1934"/>
</dbReference>
<evidence type="ECO:0008006" key="3">
    <source>
        <dbReference type="Google" id="ProtNLM"/>
    </source>
</evidence>
<sequence>MSIKKGTLVEYRMETIVKQEGQEEIFLFEGQGQIVEMGEWLYLRYTEAETTNKVTIKLSRAGMMTIIRRSGSDLLSRISLDSNKKGSAQIPTQAGMIEIQTNAQKMLQNYQEQPFSGQIQVVYTIGTKEQMLGNYELSLQFTT</sequence>
<reference evidence="1 2" key="1">
    <citation type="journal article" date="2014" name="Int. J. Syst. Evol. Microbiol.">
        <title>Jeotgalibaca dankookensis gen. nov., sp. nov., a member of the family Carnobacteriaceae, isolated from seujeot (Korean traditional food).</title>
        <authorList>
            <person name="Lee D.G."/>
            <person name="Trujillo M.E."/>
            <person name="Kang H."/>
            <person name="Ahn T.Y."/>
        </authorList>
    </citation>
    <scope>NUCLEOTIDE SEQUENCE [LARGE SCALE GENOMIC DNA]</scope>
    <source>
        <strain evidence="1 2">EX-07</strain>
    </source>
</reference>
<accession>A0A1S6IR81</accession>
<protein>
    <recommendedName>
        <fullName evidence="3">Beta-barrel protein YwiB</fullName>
    </recommendedName>
</protein>
<proteinExistence type="predicted"/>
<evidence type="ECO:0000313" key="2">
    <source>
        <dbReference type="Proteomes" id="UP000188993"/>
    </source>
</evidence>
<dbReference type="AlphaFoldDB" id="A0A1S6IR81"/>
<dbReference type="Pfam" id="PF09148">
    <property type="entry name" value="DUF1934"/>
    <property type="match status" value="1"/>
</dbReference>
<dbReference type="OrthoDB" id="2151645at2"/>
<name>A0A1S6IR81_9LACT</name>
<dbReference type="EMBL" id="CP019728">
    <property type="protein sequence ID" value="AQS54061.1"/>
    <property type="molecule type" value="Genomic_DNA"/>
</dbReference>
<dbReference type="Gene3D" id="2.40.128.20">
    <property type="match status" value="1"/>
</dbReference>
<dbReference type="STRING" id="708126.BW727_101696"/>
<dbReference type="RefSeq" id="WP_062471605.1">
    <property type="nucleotide sequence ID" value="NZ_BBYN01000030.1"/>
</dbReference>
<dbReference type="SUPFAM" id="SSF50814">
    <property type="entry name" value="Lipocalins"/>
    <property type="match status" value="1"/>
</dbReference>
<dbReference type="InterPro" id="IPR012674">
    <property type="entry name" value="Calycin"/>
</dbReference>
<gene>
    <name evidence="1" type="ORF">BW727_101696</name>
</gene>
<evidence type="ECO:0000313" key="1">
    <source>
        <dbReference type="EMBL" id="AQS54061.1"/>
    </source>
</evidence>
<keyword evidence="2" id="KW-1185">Reference proteome</keyword>
<organism evidence="1 2">
    <name type="scientific">Jeotgalibaca dankookensis</name>
    <dbReference type="NCBI Taxonomy" id="708126"/>
    <lineage>
        <taxon>Bacteria</taxon>
        <taxon>Bacillati</taxon>
        <taxon>Bacillota</taxon>
        <taxon>Bacilli</taxon>
        <taxon>Lactobacillales</taxon>
        <taxon>Carnobacteriaceae</taxon>
        <taxon>Jeotgalibaca</taxon>
    </lineage>
</organism>
<dbReference type="Proteomes" id="UP000188993">
    <property type="component" value="Chromosome"/>
</dbReference>